<reference evidence="2 3" key="1">
    <citation type="submission" date="2018-11" db="EMBL/GenBank/DDBJ databases">
        <authorList>
            <consortium name="Pathogen Informatics"/>
        </authorList>
    </citation>
    <scope>NUCLEOTIDE SEQUENCE [LARGE SCALE GENOMIC DNA]</scope>
</reference>
<dbReference type="OrthoDB" id="6252092at2759"/>
<sequence length="169" mass="18482">MEETARPITQSPPESTRNYKTTTTFCEFICAGCPCVRRRRRGSAPYVISVAGDEHVGVNPDTRLCETTTRPSDPLATSDDAQPAPVEESVLNLPEPPDKPLTPISANHGDATISRSPARPRITNVARQPPRIETPSESKVTLESGAAPMFMWHFGDEEDSIDNQHSQAD</sequence>
<protein>
    <submittedName>
        <fullName evidence="2">Uncharacterized protein</fullName>
    </submittedName>
</protein>
<name>A0A3P6TBC9_DIBLA</name>
<evidence type="ECO:0000313" key="3">
    <source>
        <dbReference type="Proteomes" id="UP000281553"/>
    </source>
</evidence>
<dbReference type="AlphaFoldDB" id="A0A3P6TBC9"/>
<dbReference type="EMBL" id="UYRU01043501">
    <property type="protein sequence ID" value="VDK82367.1"/>
    <property type="molecule type" value="Genomic_DNA"/>
</dbReference>
<feature type="region of interest" description="Disordered" evidence="1">
    <location>
        <begin position="59"/>
        <end position="143"/>
    </location>
</feature>
<evidence type="ECO:0000256" key="1">
    <source>
        <dbReference type="SAM" id="MobiDB-lite"/>
    </source>
</evidence>
<dbReference type="Proteomes" id="UP000281553">
    <property type="component" value="Unassembled WGS sequence"/>
</dbReference>
<proteinExistence type="predicted"/>
<gene>
    <name evidence="2" type="ORF">DILT_LOCUS3334</name>
</gene>
<evidence type="ECO:0000313" key="2">
    <source>
        <dbReference type="EMBL" id="VDK82367.1"/>
    </source>
</evidence>
<keyword evidence="3" id="KW-1185">Reference proteome</keyword>
<organism evidence="2 3">
    <name type="scientific">Dibothriocephalus latus</name>
    <name type="common">Fish tapeworm</name>
    <name type="synonym">Diphyllobothrium latum</name>
    <dbReference type="NCBI Taxonomy" id="60516"/>
    <lineage>
        <taxon>Eukaryota</taxon>
        <taxon>Metazoa</taxon>
        <taxon>Spiralia</taxon>
        <taxon>Lophotrochozoa</taxon>
        <taxon>Platyhelminthes</taxon>
        <taxon>Cestoda</taxon>
        <taxon>Eucestoda</taxon>
        <taxon>Diphyllobothriidea</taxon>
        <taxon>Diphyllobothriidae</taxon>
        <taxon>Dibothriocephalus</taxon>
    </lineage>
</organism>
<accession>A0A3P6TBC9</accession>